<keyword evidence="3" id="KW-1185">Reference proteome</keyword>
<protein>
    <recommendedName>
        <fullName evidence="1">G-protein coupled receptors family 2 profile 1 domain-containing protein</fullName>
    </recommendedName>
</protein>
<dbReference type="PROSITE" id="PS50227">
    <property type="entry name" value="G_PROTEIN_RECEP_F2_3"/>
    <property type="match status" value="1"/>
</dbReference>
<proteinExistence type="predicted"/>
<dbReference type="InterPro" id="IPR017983">
    <property type="entry name" value="GPCR_2_secretin-like_CS"/>
</dbReference>
<name>A0ABV0WPD9_9TELE</name>
<dbReference type="PROSITE" id="PS00649">
    <property type="entry name" value="G_PROTEIN_RECEP_F2_1"/>
    <property type="match status" value="1"/>
</dbReference>
<dbReference type="Pfam" id="PF02793">
    <property type="entry name" value="HRM"/>
    <property type="match status" value="1"/>
</dbReference>
<gene>
    <name evidence="2" type="ORF">XENORESO_005163</name>
</gene>
<dbReference type="EMBL" id="JAHRIM010061974">
    <property type="protein sequence ID" value="MEQ2271503.1"/>
    <property type="molecule type" value="Genomic_DNA"/>
</dbReference>
<organism evidence="2 3">
    <name type="scientific">Xenotaenia resolanae</name>
    <dbReference type="NCBI Taxonomy" id="208358"/>
    <lineage>
        <taxon>Eukaryota</taxon>
        <taxon>Metazoa</taxon>
        <taxon>Chordata</taxon>
        <taxon>Craniata</taxon>
        <taxon>Vertebrata</taxon>
        <taxon>Euteleostomi</taxon>
        <taxon>Actinopterygii</taxon>
        <taxon>Neopterygii</taxon>
        <taxon>Teleostei</taxon>
        <taxon>Neoteleostei</taxon>
        <taxon>Acanthomorphata</taxon>
        <taxon>Ovalentaria</taxon>
        <taxon>Atherinomorphae</taxon>
        <taxon>Cyprinodontiformes</taxon>
        <taxon>Goodeidae</taxon>
        <taxon>Xenotaenia</taxon>
    </lineage>
</organism>
<feature type="domain" description="G-protein coupled receptors family 2 profile 1" evidence="1">
    <location>
        <begin position="88"/>
        <end position="131"/>
    </location>
</feature>
<dbReference type="InterPro" id="IPR036445">
    <property type="entry name" value="GPCR_2_extracell_dom_sf"/>
</dbReference>
<comment type="caution">
    <text evidence="2">The sequence shown here is derived from an EMBL/GenBank/DDBJ whole genome shotgun (WGS) entry which is preliminary data.</text>
</comment>
<accession>A0ABV0WPD9</accession>
<sequence length="138" mass="15302">MGLNYSSLTPSLFFSILPSHNLLFHAIFSKIYLCVEDMRFAGSLWTVWSLLMLKEAAGAETISETSLSPGLSTVTGQSEKLLSQGQYRCVEPSRRDAQENRTGLFCSPMWDGFMCWNKTPAGESVTQKCPDHPDLSAT</sequence>
<feature type="non-terminal residue" evidence="2">
    <location>
        <position position="138"/>
    </location>
</feature>
<reference evidence="2 3" key="1">
    <citation type="submission" date="2021-06" db="EMBL/GenBank/DDBJ databases">
        <authorList>
            <person name="Palmer J.M."/>
        </authorList>
    </citation>
    <scope>NUCLEOTIDE SEQUENCE [LARGE SCALE GENOMIC DNA]</scope>
    <source>
        <strain evidence="2 3">XR_2019</strain>
        <tissue evidence="2">Muscle</tissue>
    </source>
</reference>
<dbReference type="SUPFAM" id="SSF111418">
    <property type="entry name" value="Hormone receptor domain"/>
    <property type="match status" value="1"/>
</dbReference>
<dbReference type="InterPro" id="IPR001879">
    <property type="entry name" value="GPCR_2_extracellular_dom"/>
</dbReference>
<evidence type="ECO:0000259" key="1">
    <source>
        <dbReference type="PROSITE" id="PS50227"/>
    </source>
</evidence>
<evidence type="ECO:0000313" key="3">
    <source>
        <dbReference type="Proteomes" id="UP001444071"/>
    </source>
</evidence>
<dbReference type="Gene3D" id="4.10.1240.10">
    <property type="entry name" value="GPCR, family 2, extracellular hormone receptor domain"/>
    <property type="match status" value="1"/>
</dbReference>
<dbReference type="Proteomes" id="UP001444071">
    <property type="component" value="Unassembled WGS sequence"/>
</dbReference>
<evidence type="ECO:0000313" key="2">
    <source>
        <dbReference type="EMBL" id="MEQ2271503.1"/>
    </source>
</evidence>